<evidence type="ECO:0000313" key="10">
    <source>
        <dbReference type="Proteomes" id="UP000192920"/>
    </source>
</evidence>
<dbReference type="SUPFAM" id="SSF46626">
    <property type="entry name" value="Cytochrome c"/>
    <property type="match status" value="1"/>
</dbReference>
<dbReference type="RefSeq" id="WP_085276946.1">
    <property type="nucleotide sequence ID" value="NZ_FXAG01000016.1"/>
</dbReference>
<keyword evidence="1" id="KW-0813">Transport</keyword>
<evidence type="ECO:0000256" key="6">
    <source>
        <dbReference type="PIRSR" id="PIRSR602324-1"/>
    </source>
</evidence>
<feature type="binding site" description="covalent" evidence="6">
    <location>
        <position position="39"/>
    </location>
    <ligand>
        <name>heme c</name>
        <dbReference type="ChEBI" id="CHEBI:61717"/>
    </ligand>
</feature>
<reference evidence="10" key="1">
    <citation type="submission" date="2017-04" db="EMBL/GenBank/DDBJ databases">
        <authorList>
            <person name="Varghese N."/>
            <person name="Submissions S."/>
        </authorList>
    </citation>
    <scope>NUCLEOTIDE SEQUENCE [LARGE SCALE GENOMIC DNA]</scope>
    <source>
        <strain evidence="10">DSM 22618</strain>
    </source>
</reference>
<evidence type="ECO:0000256" key="3">
    <source>
        <dbReference type="ARBA" id="ARBA00022723"/>
    </source>
</evidence>
<dbReference type="GO" id="GO:0005506">
    <property type="term" value="F:iron ion binding"/>
    <property type="evidence" value="ECO:0007669"/>
    <property type="project" value="InterPro"/>
</dbReference>
<keyword evidence="3 6" id="KW-0479">Metal-binding</keyword>
<organism evidence="9 10">
    <name type="scientific">Pseudogulbenkiania subflava DSM 22618</name>
    <dbReference type="NCBI Taxonomy" id="1123014"/>
    <lineage>
        <taxon>Bacteria</taxon>
        <taxon>Pseudomonadati</taxon>
        <taxon>Pseudomonadota</taxon>
        <taxon>Betaproteobacteria</taxon>
        <taxon>Neisseriales</taxon>
        <taxon>Chromobacteriaceae</taxon>
        <taxon>Pseudogulbenkiania</taxon>
    </lineage>
</organism>
<evidence type="ECO:0000256" key="2">
    <source>
        <dbReference type="ARBA" id="ARBA00022617"/>
    </source>
</evidence>
<evidence type="ECO:0000256" key="4">
    <source>
        <dbReference type="ARBA" id="ARBA00022982"/>
    </source>
</evidence>
<evidence type="ECO:0000256" key="5">
    <source>
        <dbReference type="ARBA" id="ARBA00023004"/>
    </source>
</evidence>
<proteinExistence type="predicted"/>
<keyword evidence="10" id="KW-1185">Reference proteome</keyword>
<gene>
    <name evidence="9" type="ORF">SAMN02745746_02804</name>
</gene>
<dbReference type="Gene3D" id="1.10.760.10">
    <property type="entry name" value="Cytochrome c-like domain"/>
    <property type="match status" value="1"/>
</dbReference>
<dbReference type="InterPro" id="IPR009056">
    <property type="entry name" value="Cyt_c-like_dom"/>
</dbReference>
<dbReference type="AlphaFoldDB" id="A0A1Y6C5G8"/>
<feature type="domain" description="Cytochrome c" evidence="8">
    <location>
        <begin position="21"/>
        <end position="106"/>
    </location>
</feature>
<dbReference type="GO" id="GO:0009055">
    <property type="term" value="F:electron transfer activity"/>
    <property type="evidence" value="ECO:0007669"/>
    <property type="project" value="InterPro"/>
</dbReference>
<feature type="binding site" description="covalent" evidence="6">
    <location>
        <position position="35"/>
    </location>
    <ligand>
        <name>heme c</name>
        <dbReference type="ChEBI" id="CHEBI:61717"/>
    </ligand>
</feature>
<dbReference type="EMBL" id="FXAG01000016">
    <property type="protein sequence ID" value="SMF37072.1"/>
    <property type="molecule type" value="Genomic_DNA"/>
</dbReference>
<dbReference type="InterPro" id="IPR036909">
    <property type="entry name" value="Cyt_c-like_dom_sf"/>
</dbReference>
<keyword evidence="4" id="KW-0249">Electron transport</keyword>
<dbReference type="PROSITE" id="PS51007">
    <property type="entry name" value="CYTC"/>
    <property type="match status" value="1"/>
</dbReference>
<name>A0A1Y6C5G8_9NEIS</name>
<comment type="PTM">
    <text evidence="6">Binds 1 heme c group covalently per subunit.</text>
</comment>
<dbReference type="Pfam" id="PF00034">
    <property type="entry name" value="Cytochrom_C"/>
    <property type="match status" value="1"/>
</dbReference>
<keyword evidence="2 6" id="KW-0349">Heme</keyword>
<feature type="binding site" description="covalent" evidence="6">
    <location>
        <position position="84"/>
    </location>
    <ligand>
        <name>heme c</name>
        <dbReference type="ChEBI" id="CHEBI:61717"/>
    </ligand>
</feature>
<evidence type="ECO:0000256" key="1">
    <source>
        <dbReference type="ARBA" id="ARBA00022448"/>
    </source>
</evidence>
<dbReference type="InterPro" id="IPR002324">
    <property type="entry name" value="Cyt_c_ID"/>
</dbReference>
<dbReference type="PRINTS" id="PR00606">
    <property type="entry name" value="CYTCHROMECID"/>
</dbReference>
<keyword evidence="5 6" id="KW-0408">Iron</keyword>
<feature type="signal peptide" evidence="7">
    <location>
        <begin position="1"/>
        <end position="21"/>
    </location>
</feature>
<evidence type="ECO:0000259" key="8">
    <source>
        <dbReference type="PROSITE" id="PS51007"/>
    </source>
</evidence>
<keyword evidence="7" id="KW-0732">Signal</keyword>
<evidence type="ECO:0000313" key="9">
    <source>
        <dbReference type="EMBL" id="SMF37072.1"/>
    </source>
</evidence>
<evidence type="ECO:0000256" key="7">
    <source>
        <dbReference type="SAM" id="SignalP"/>
    </source>
</evidence>
<dbReference type="Proteomes" id="UP000192920">
    <property type="component" value="Unassembled WGS sequence"/>
</dbReference>
<dbReference type="GO" id="GO:0020037">
    <property type="term" value="F:heme binding"/>
    <property type="evidence" value="ECO:0007669"/>
    <property type="project" value="InterPro"/>
</dbReference>
<sequence length="106" mass="11206">MLKALHIVVAGLVLLPALASAEPSAGESLAKKSGCFACHSVQRKVIGPAYKDVAERYDGEKGAVDKLVLKVKEGGSGVWGSAGMPPQAQVKDEDIHRIVEWVLSLK</sequence>
<protein>
    <submittedName>
        <fullName evidence="9">Cytochrome c</fullName>
    </submittedName>
</protein>
<feature type="chain" id="PRO_5011989100" evidence="7">
    <location>
        <begin position="22"/>
        <end position="106"/>
    </location>
</feature>
<dbReference type="STRING" id="1123014.SAMN02745746_02804"/>
<accession>A0A1Y6C5G8</accession>